<dbReference type="Pfam" id="PF02625">
    <property type="entry name" value="XdhC_CoxI"/>
    <property type="match status" value="1"/>
</dbReference>
<evidence type="ECO:0008006" key="5">
    <source>
        <dbReference type="Google" id="ProtNLM"/>
    </source>
</evidence>
<dbReference type="InterPro" id="IPR003777">
    <property type="entry name" value="XdhC_CoxI"/>
</dbReference>
<dbReference type="Pfam" id="PF13478">
    <property type="entry name" value="XdhC_C"/>
    <property type="match status" value="1"/>
</dbReference>
<comment type="caution">
    <text evidence="3">The sequence shown here is derived from an EMBL/GenBank/DDBJ whole genome shotgun (WGS) entry which is preliminary data.</text>
</comment>
<accession>A0A5C6X9H4</accession>
<dbReference type="InterPro" id="IPR027051">
    <property type="entry name" value="XdhC_Rossmann_dom"/>
</dbReference>
<proteinExistence type="predicted"/>
<evidence type="ECO:0000313" key="3">
    <source>
        <dbReference type="EMBL" id="TXD37036.1"/>
    </source>
</evidence>
<dbReference type="SUPFAM" id="SSF51735">
    <property type="entry name" value="NAD(P)-binding Rossmann-fold domains"/>
    <property type="match status" value="1"/>
</dbReference>
<name>A0A5C6X9H4_9DELT</name>
<feature type="domain" description="XdhC- CoxI" evidence="1">
    <location>
        <begin position="14"/>
        <end position="70"/>
    </location>
</feature>
<dbReference type="Proteomes" id="UP000321412">
    <property type="component" value="Unassembled WGS sequence"/>
</dbReference>
<dbReference type="RefSeq" id="WP_146981200.1">
    <property type="nucleotide sequence ID" value="NZ_VOSM01000004.1"/>
</dbReference>
<dbReference type="Gene3D" id="3.40.50.720">
    <property type="entry name" value="NAD(P)-binding Rossmann-like Domain"/>
    <property type="match status" value="1"/>
</dbReference>
<evidence type="ECO:0000313" key="4">
    <source>
        <dbReference type="Proteomes" id="UP000321412"/>
    </source>
</evidence>
<dbReference type="InterPro" id="IPR036291">
    <property type="entry name" value="NAD(P)-bd_dom_sf"/>
</dbReference>
<evidence type="ECO:0000259" key="1">
    <source>
        <dbReference type="Pfam" id="PF02625"/>
    </source>
</evidence>
<keyword evidence="4" id="KW-1185">Reference proteome</keyword>
<dbReference type="InterPro" id="IPR052698">
    <property type="entry name" value="MoCofactor_Util/Proc"/>
</dbReference>
<protein>
    <recommendedName>
        <fullName evidence="5">Xanthine dehydrogenase</fullName>
    </recommendedName>
</protein>
<evidence type="ECO:0000259" key="2">
    <source>
        <dbReference type="Pfam" id="PF13478"/>
    </source>
</evidence>
<reference evidence="3 4" key="1">
    <citation type="submission" date="2019-08" db="EMBL/GenBank/DDBJ databases">
        <title>Bradymonadales sp. TMQ4.</title>
        <authorList>
            <person name="Liang Q."/>
        </authorList>
    </citation>
    <scope>NUCLEOTIDE SEQUENCE [LARGE SCALE GENOMIC DNA]</scope>
    <source>
        <strain evidence="3 4">TMQ4</strain>
    </source>
</reference>
<feature type="domain" description="XdhC Rossmann" evidence="2">
    <location>
        <begin position="178"/>
        <end position="325"/>
    </location>
</feature>
<dbReference type="EMBL" id="VOSM01000004">
    <property type="protein sequence ID" value="TXD37036.1"/>
    <property type="molecule type" value="Genomic_DNA"/>
</dbReference>
<organism evidence="3 4">
    <name type="scientific">Lujinxingia vulgaris</name>
    <dbReference type="NCBI Taxonomy" id="2600176"/>
    <lineage>
        <taxon>Bacteria</taxon>
        <taxon>Deltaproteobacteria</taxon>
        <taxon>Bradymonadales</taxon>
        <taxon>Lujinxingiaceae</taxon>
        <taxon>Lujinxingia</taxon>
    </lineage>
</organism>
<gene>
    <name evidence="3" type="ORF">FRC98_09865</name>
</gene>
<dbReference type="PANTHER" id="PTHR30388:SF6">
    <property type="entry name" value="XANTHINE DEHYDROGENASE SUBUNIT A-RELATED"/>
    <property type="match status" value="1"/>
</dbReference>
<dbReference type="PANTHER" id="PTHR30388">
    <property type="entry name" value="ALDEHYDE OXIDOREDUCTASE MOLYBDENUM COFACTOR ASSEMBLY PROTEIN"/>
    <property type="match status" value="1"/>
</dbReference>
<sequence>MLNPTLWRYVLARLEAGQPVHLTHVGWHSRHSPGTTGASLAVAADGATEGTIGGGIMEAELIQRAVALLQGWTPQEGAGLEVRELEHRRKATRGERSGLFCAGQQTNLSYIVAPEQASVVRRILELLQADKPGWIEVGSQGLRLDETTPPELPPIRFERPTSDDVLLRAQLLNWKRIAIIGGGHCGLALSRVMAQLGYAVTIFDTRHDVFTLQQNRWATHTVVVDDYVEAGRRIRQPEWTHVVVMSADVDSDIRGLIGVLRLEEGAGPFPYVGVMGAPAKLARIRSALKEAGVDEDAIGRLYAPIGLPMTSNTPEEIAISVAAEILQERERLFPFTAAPSP</sequence>
<dbReference type="AlphaFoldDB" id="A0A5C6X9H4"/>
<dbReference type="OrthoDB" id="9815497at2"/>